<accession>A0A369W3F1</accession>
<reference evidence="4" key="1">
    <citation type="submission" date="2018-07" db="EMBL/GenBank/DDBJ databases">
        <authorList>
            <person name="Liu B.-T."/>
            <person name="Du Z."/>
        </authorList>
    </citation>
    <scope>NUCLEOTIDE SEQUENCE [LARGE SCALE GENOMIC DNA]</scope>
    <source>
        <strain evidence="4">XYN52</strain>
    </source>
</reference>
<feature type="region of interest" description="Disordered" evidence="1">
    <location>
        <begin position="64"/>
        <end position="90"/>
    </location>
</feature>
<sequence length="197" mass="22112">MADRANFNKSVKHIASDRREEMGKFIAHLKTLTPDEFLRLPRRDLERLTMTQYAEVAAAICPGLDLRPPTDEPEPEPSRKPTRRSPSLRRSSMASVAASVIVAVALALTGPIVGKYSAETELVRPTYIGSWPRCARLNESIDGCVYVPRQHLPWNYVAHLLGIDIAELRDLNYHLPASHVPAGEKIIVWRDLGRLEN</sequence>
<name>A0A369W3F1_9HYPH</name>
<proteinExistence type="predicted"/>
<dbReference type="EMBL" id="QQNH01000034">
    <property type="protein sequence ID" value="RDE07802.1"/>
    <property type="molecule type" value="Genomic_DNA"/>
</dbReference>
<keyword evidence="2" id="KW-1133">Transmembrane helix</keyword>
<evidence type="ECO:0000313" key="4">
    <source>
        <dbReference type="Proteomes" id="UP000253759"/>
    </source>
</evidence>
<keyword evidence="4" id="KW-1185">Reference proteome</keyword>
<feature type="transmembrane region" description="Helical" evidence="2">
    <location>
        <begin position="93"/>
        <end position="114"/>
    </location>
</feature>
<gene>
    <name evidence="3" type="ORF">DVH29_14835</name>
</gene>
<dbReference type="RefSeq" id="WP_114646972.1">
    <property type="nucleotide sequence ID" value="NZ_QQNH01000034.1"/>
</dbReference>
<protein>
    <submittedName>
        <fullName evidence="3">Uncharacterized protein</fullName>
    </submittedName>
</protein>
<comment type="caution">
    <text evidence="3">The sequence shown here is derived from an EMBL/GenBank/DDBJ whole genome shotgun (WGS) entry which is preliminary data.</text>
</comment>
<evidence type="ECO:0000256" key="2">
    <source>
        <dbReference type="SAM" id="Phobius"/>
    </source>
</evidence>
<keyword evidence="2" id="KW-0812">Transmembrane</keyword>
<evidence type="ECO:0000256" key="1">
    <source>
        <dbReference type="SAM" id="MobiDB-lite"/>
    </source>
</evidence>
<dbReference type="AlphaFoldDB" id="A0A369W3F1"/>
<keyword evidence="2" id="KW-0472">Membrane</keyword>
<dbReference type="Proteomes" id="UP000253759">
    <property type="component" value="Unassembled WGS sequence"/>
</dbReference>
<organism evidence="3 4">
    <name type="scientific">Pelagibacterium lacus</name>
    <dbReference type="NCBI Taxonomy" id="2282655"/>
    <lineage>
        <taxon>Bacteria</taxon>
        <taxon>Pseudomonadati</taxon>
        <taxon>Pseudomonadota</taxon>
        <taxon>Alphaproteobacteria</taxon>
        <taxon>Hyphomicrobiales</taxon>
        <taxon>Devosiaceae</taxon>
        <taxon>Pelagibacterium</taxon>
    </lineage>
</organism>
<evidence type="ECO:0000313" key="3">
    <source>
        <dbReference type="EMBL" id="RDE07802.1"/>
    </source>
</evidence>